<dbReference type="GO" id="GO:0034707">
    <property type="term" value="C:chloride channel complex"/>
    <property type="evidence" value="ECO:0007669"/>
    <property type="project" value="UniProtKB-KW"/>
</dbReference>
<keyword evidence="10" id="KW-0129">CBS domain</keyword>
<dbReference type="Proteomes" id="UP000068832">
    <property type="component" value="Chromosome"/>
</dbReference>
<gene>
    <name evidence="13" type="ORF">HA72_0357</name>
    <name evidence="14" type="ORF">MsedA_0370</name>
    <name evidence="15" type="ORF">MsedB_0370</name>
    <name evidence="16" type="ORF">MsedC_0369</name>
    <name evidence="17" type="ORF">MsedD_0370</name>
    <name evidence="18" type="ORF">MsedE_0370</name>
</gene>
<evidence type="ECO:0000256" key="5">
    <source>
        <dbReference type="ARBA" id="ARBA00023065"/>
    </source>
</evidence>
<evidence type="ECO:0000256" key="4">
    <source>
        <dbReference type="ARBA" id="ARBA00022989"/>
    </source>
</evidence>
<dbReference type="Proteomes" id="UP000062398">
    <property type="component" value="Chromosome"/>
</dbReference>
<dbReference type="CDD" id="cd00400">
    <property type="entry name" value="Voltage_gated_ClC"/>
    <property type="match status" value="1"/>
</dbReference>
<dbReference type="InterPro" id="IPR000644">
    <property type="entry name" value="CBS_dom"/>
</dbReference>
<feature type="transmembrane region" description="Helical" evidence="11">
    <location>
        <begin position="415"/>
        <end position="436"/>
    </location>
</feature>
<evidence type="ECO:0000313" key="24">
    <source>
        <dbReference type="Proteomes" id="UP000068832"/>
    </source>
</evidence>
<dbReference type="GeneID" id="91754804"/>
<dbReference type="PANTHER" id="PTHR43427:SF6">
    <property type="entry name" value="CHLORIDE CHANNEL PROTEIN CLC-E"/>
    <property type="match status" value="1"/>
</dbReference>
<accession>A0A088E2J7</accession>
<evidence type="ECO:0000313" key="16">
    <source>
        <dbReference type="EMBL" id="AKV78002.1"/>
    </source>
</evidence>
<dbReference type="Proteomes" id="UP000061362">
    <property type="component" value="Chromosome"/>
</dbReference>
<dbReference type="EMBL" id="CP012175">
    <property type="protein sequence ID" value="AKV80247.1"/>
    <property type="molecule type" value="Genomic_DNA"/>
</dbReference>
<dbReference type="EMBL" id="CP008822">
    <property type="protein sequence ID" value="AIM26521.1"/>
    <property type="molecule type" value="Genomic_DNA"/>
</dbReference>
<dbReference type="InterPro" id="IPR014743">
    <property type="entry name" value="Cl-channel_core"/>
</dbReference>
<feature type="transmembrane region" description="Helical" evidence="11">
    <location>
        <begin position="71"/>
        <end position="93"/>
    </location>
</feature>
<reference evidence="13 19" key="1">
    <citation type="journal article" date="2014" name="J. Bacteriol.">
        <title>Role of an Archaeal PitA Transporter in the Copper and Arsenic Resistance of Metallosphaera sedula, an Extreme Thermoacidophile.</title>
        <authorList>
            <person name="McCarthy S."/>
            <person name="Ai C."/>
            <person name="Wheaton G."/>
            <person name="Tevatia R."/>
            <person name="Eckrich V."/>
            <person name="Kelly R."/>
            <person name="Blum P."/>
        </authorList>
    </citation>
    <scope>NUCLEOTIDE SEQUENCE [LARGE SCALE GENOMIC DNA]</scope>
    <source>
        <strain evidence="13 19">CuR1</strain>
    </source>
</reference>
<evidence type="ECO:0000313" key="19">
    <source>
        <dbReference type="Proteomes" id="UP000029084"/>
    </source>
</evidence>
<dbReference type="Gene3D" id="1.10.3080.10">
    <property type="entry name" value="Clc chloride channel"/>
    <property type="match status" value="1"/>
</dbReference>
<evidence type="ECO:0000313" key="18">
    <source>
        <dbReference type="EMBL" id="AKV82493.1"/>
    </source>
</evidence>
<dbReference type="EMBL" id="CP012173">
    <property type="protein sequence ID" value="AKV75755.1"/>
    <property type="molecule type" value="Genomic_DNA"/>
</dbReference>
<protein>
    <submittedName>
        <fullName evidence="14">Chloride channel protein</fullName>
    </submittedName>
    <submittedName>
        <fullName evidence="13">Cl-channel, voltage-gated family protein</fullName>
    </submittedName>
</protein>
<keyword evidence="8" id="KW-0868">Chloride</keyword>
<evidence type="ECO:0000313" key="21">
    <source>
        <dbReference type="Proteomes" id="UP000061362"/>
    </source>
</evidence>
<evidence type="ECO:0000256" key="3">
    <source>
        <dbReference type="ARBA" id="ARBA00022692"/>
    </source>
</evidence>
<dbReference type="Pfam" id="PF00654">
    <property type="entry name" value="Voltage_CLC"/>
    <property type="match status" value="1"/>
</dbReference>
<dbReference type="CDD" id="cd04594">
    <property type="entry name" value="CBS_pair_voltage-gated_CLC_archaea"/>
    <property type="match status" value="1"/>
</dbReference>
<evidence type="ECO:0000313" key="17">
    <source>
        <dbReference type="EMBL" id="AKV80247.1"/>
    </source>
</evidence>
<dbReference type="Proteomes" id="UP000056255">
    <property type="component" value="Chromosome"/>
</dbReference>
<dbReference type="InterPro" id="IPR046342">
    <property type="entry name" value="CBS_dom_sf"/>
</dbReference>
<evidence type="ECO:0000256" key="7">
    <source>
        <dbReference type="ARBA" id="ARBA00023173"/>
    </source>
</evidence>
<evidence type="ECO:0000256" key="6">
    <source>
        <dbReference type="ARBA" id="ARBA00023136"/>
    </source>
</evidence>
<dbReference type="EMBL" id="CP012172">
    <property type="protein sequence ID" value="AKV73513.1"/>
    <property type="molecule type" value="Genomic_DNA"/>
</dbReference>
<dbReference type="InterPro" id="IPR050368">
    <property type="entry name" value="ClC-type_chloride_channel"/>
</dbReference>
<evidence type="ECO:0000256" key="9">
    <source>
        <dbReference type="ARBA" id="ARBA00023303"/>
    </source>
</evidence>
<feature type="domain" description="CBS" evidence="12">
    <location>
        <begin position="466"/>
        <end position="525"/>
    </location>
</feature>
<keyword evidence="9" id="KW-0407">Ion channel</keyword>
<evidence type="ECO:0000256" key="1">
    <source>
        <dbReference type="ARBA" id="ARBA00004141"/>
    </source>
</evidence>
<feature type="transmembrane region" description="Helical" evidence="11">
    <location>
        <begin position="241"/>
        <end position="259"/>
    </location>
</feature>
<dbReference type="PATRIC" id="fig|43687.5.peg.368"/>
<dbReference type="AlphaFoldDB" id="A0A088E2J7"/>
<keyword evidence="4 11" id="KW-1133">Transmembrane helix</keyword>
<feature type="transmembrane region" description="Helical" evidence="11">
    <location>
        <begin position="14"/>
        <end position="36"/>
    </location>
</feature>
<dbReference type="SUPFAM" id="SSF54631">
    <property type="entry name" value="CBS-domain pair"/>
    <property type="match status" value="1"/>
</dbReference>
<dbReference type="SMART" id="SM00116">
    <property type="entry name" value="CBS"/>
    <property type="match status" value="2"/>
</dbReference>
<dbReference type="InterPro" id="IPR001807">
    <property type="entry name" value="ClC"/>
</dbReference>
<organism evidence="13 19">
    <name type="scientific">Metallosphaera sedula</name>
    <dbReference type="NCBI Taxonomy" id="43687"/>
    <lineage>
        <taxon>Archaea</taxon>
        <taxon>Thermoproteota</taxon>
        <taxon>Thermoprotei</taxon>
        <taxon>Sulfolobales</taxon>
        <taxon>Sulfolobaceae</taxon>
        <taxon>Metallosphaera</taxon>
    </lineage>
</organism>
<evidence type="ECO:0000259" key="12">
    <source>
        <dbReference type="PROSITE" id="PS51371"/>
    </source>
</evidence>
<keyword evidence="2" id="KW-0813">Transport</keyword>
<reference evidence="18 20" key="3">
    <citation type="submission" date="2015-07" db="EMBL/GenBank/DDBJ databases">
        <title>Physiological, transcriptional responses and genome re-sequencing of acid resistant extremely thermoacidophilic Metallosphaera sedula SARC-M1.</title>
        <authorList>
            <person name="Ai C."/>
            <person name="McCarthy S."/>
            <person name="Eckrich V."/>
            <person name="Rudrappa D."/>
            <person name="Qiu G."/>
            <person name="Blum P."/>
        </authorList>
    </citation>
    <scope>NUCLEOTIDE SEQUENCE [LARGE SCALE GENOMIC DNA]</scope>
    <source>
        <strain evidence="18 20">SARC-M1</strain>
    </source>
</reference>
<dbReference type="Proteomes" id="UP000062475">
    <property type="component" value="Chromosome"/>
</dbReference>
<feature type="transmembrane region" description="Helical" evidence="11">
    <location>
        <begin position="280"/>
        <end position="304"/>
    </location>
</feature>
<proteinExistence type="predicted"/>
<comment type="subcellular location">
    <subcellularLocation>
        <location evidence="1">Membrane</location>
        <topology evidence="1">Multi-pass membrane protein</topology>
    </subcellularLocation>
</comment>
<evidence type="ECO:0000256" key="8">
    <source>
        <dbReference type="ARBA" id="ARBA00023214"/>
    </source>
</evidence>
<evidence type="ECO:0000256" key="10">
    <source>
        <dbReference type="PROSITE-ProRule" id="PRU00703"/>
    </source>
</evidence>
<evidence type="ECO:0000313" key="15">
    <source>
        <dbReference type="EMBL" id="AKV75755.1"/>
    </source>
</evidence>
<dbReference type="PRINTS" id="PR00762">
    <property type="entry name" value="CLCHANNEL"/>
</dbReference>
<evidence type="ECO:0000313" key="20">
    <source>
        <dbReference type="Proteomes" id="UP000056255"/>
    </source>
</evidence>
<evidence type="ECO:0000313" key="14">
    <source>
        <dbReference type="EMBL" id="AKV73513.1"/>
    </source>
</evidence>
<keyword evidence="5" id="KW-0406">Ion transport</keyword>
<dbReference type="GO" id="GO:0005254">
    <property type="term" value="F:chloride channel activity"/>
    <property type="evidence" value="ECO:0007669"/>
    <property type="project" value="UniProtKB-KW"/>
</dbReference>
<dbReference type="OMA" id="EGPTAQF"/>
<keyword evidence="7" id="KW-0869">Chloride channel</keyword>
<reference evidence="21 22" key="2">
    <citation type="journal article" date="2015" name="Genome Announc.">
        <title>Complete Genome Sequences of Evolved Arsenate-Resistant Metallosphaera sedula Strains.</title>
        <authorList>
            <person name="Ai C."/>
            <person name="McCarthy S."/>
            <person name="Schackwitz W."/>
            <person name="Martin J."/>
            <person name="Lipzen A."/>
            <person name="Blum P."/>
        </authorList>
    </citation>
    <scope>NUCLEOTIDE SEQUENCE [LARGE SCALE GENOMIC DNA]</scope>
    <source>
        <strain evidence="16 22">ARS120-1</strain>
        <strain evidence="17 21">ARS120-2</strain>
        <strain evidence="14 24">ARS50-1</strain>
        <strain evidence="15 23">ARS50-2</strain>
    </source>
</reference>
<evidence type="ECO:0000256" key="11">
    <source>
        <dbReference type="SAM" id="Phobius"/>
    </source>
</evidence>
<dbReference type="EMBL" id="CP012174">
    <property type="protein sequence ID" value="AKV78002.1"/>
    <property type="molecule type" value="Genomic_DNA"/>
</dbReference>
<dbReference type="OrthoDB" id="89900at2157"/>
<feature type="transmembrane region" description="Helical" evidence="11">
    <location>
        <begin position="316"/>
        <end position="337"/>
    </location>
</feature>
<dbReference type="FunFam" id="1.10.3080.10:FF:000018">
    <property type="entry name" value="Chloride transporter, ClC family"/>
    <property type="match status" value="1"/>
</dbReference>
<dbReference type="Gene3D" id="3.10.580.10">
    <property type="entry name" value="CBS-domain"/>
    <property type="match status" value="1"/>
</dbReference>
<sequence length="588" mass="63621">MSGRLSSLPYFEKWLILGILLGVVAGFASTVFYLLLHVFEYIFITRFVGMSYPHPLGEGGTLNFTFHPGNFILVPVSLMIGGLISGLVVYTFAPEAEGHGTDAAIKAYHYLQGKVRWVVIPVKIFASAVTIGSGGSAGREGPTAQFSSGVGSVIADLLKLSPEDRRRALAVGIGAGIGTIFKTPIGGALLASEILYKRDLEPELIYPGLIASSVGYTIFGIIFGFTPVFGYYTGTFNPMRLPLYALLGVISGLLAILYVKSFYGISGLFKRLKLPNHVKPMIGGGLAGLLTLLFPEVMGTGYGWINLAEFERFSSFYSPVLPVLLLLALLPLVKILATSLSIGSGGSGGVFAPGLFIGAFLGADVGLIFHYLFPSLVPNIAPFVIIGMMSFFAAAGKVPLSVIVMVTEMTSSLQLLPGAMIAVAISYLVSGNYTIYRSQVPTRRDSPAHKSEYEIPVMQRLKVGQCKRYDIRVSPSTTVEVALKVMLDNNFLSLPVVDESSRFIGIVYYRDIEGKNPLDQVGRYVMRGSPHVSPQSSLEQAWEIMALNRSRWVAVVDKGIFQGMVTMDSLLALYEHEVRALTDTSRDT</sequence>
<keyword evidence="3 11" id="KW-0812">Transmembrane</keyword>
<evidence type="ECO:0000256" key="2">
    <source>
        <dbReference type="ARBA" id="ARBA00022448"/>
    </source>
</evidence>
<dbReference type="Proteomes" id="UP000029084">
    <property type="component" value="Chromosome"/>
</dbReference>
<feature type="transmembrane region" description="Helical" evidence="11">
    <location>
        <begin position="168"/>
        <end position="192"/>
    </location>
</feature>
<dbReference type="RefSeq" id="WP_011921502.1">
    <property type="nucleotide sequence ID" value="NZ_AP019770.1"/>
</dbReference>
<keyword evidence="6 11" id="KW-0472">Membrane</keyword>
<dbReference type="PROSITE" id="PS51371">
    <property type="entry name" value="CBS"/>
    <property type="match status" value="1"/>
</dbReference>
<evidence type="ECO:0000313" key="13">
    <source>
        <dbReference type="EMBL" id="AIM26521.1"/>
    </source>
</evidence>
<feature type="transmembrane region" description="Helical" evidence="11">
    <location>
        <begin position="349"/>
        <end position="373"/>
    </location>
</feature>
<evidence type="ECO:0000313" key="23">
    <source>
        <dbReference type="Proteomes" id="UP000062475"/>
    </source>
</evidence>
<dbReference type="Pfam" id="PF00571">
    <property type="entry name" value="CBS"/>
    <property type="match status" value="2"/>
</dbReference>
<name>A0A088E2J7_9CREN</name>
<feature type="transmembrane region" description="Helical" evidence="11">
    <location>
        <begin position="379"/>
        <end position="403"/>
    </location>
</feature>
<dbReference type="PANTHER" id="PTHR43427">
    <property type="entry name" value="CHLORIDE CHANNEL PROTEIN CLC-E"/>
    <property type="match status" value="1"/>
</dbReference>
<dbReference type="SUPFAM" id="SSF81340">
    <property type="entry name" value="Clc chloride channel"/>
    <property type="match status" value="1"/>
</dbReference>
<feature type="transmembrane region" description="Helical" evidence="11">
    <location>
        <begin position="204"/>
        <end position="229"/>
    </location>
</feature>
<dbReference type="EMBL" id="CP012176">
    <property type="protein sequence ID" value="AKV82493.1"/>
    <property type="molecule type" value="Genomic_DNA"/>
</dbReference>
<evidence type="ECO:0000313" key="22">
    <source>
        <dbReference type="Proteomes" id="UP000062398"/>
    </source>
</evidence>